<dbReference type="Proteomes" id="UP000295536">
    <property type="component" value="Unassembled WGS sequence"/>
</dbReference>
<name>A0A4R3L541_9BURK</name>
<keyword evidence="4" id="KW-1185">Reference proteome</keyword>
<dbReference type="AlphaFoldDB" id="A0A4R3L541"/>
<protein>
    <recommendedName>
        <fullName evidence="5">DUF2116 family Zn-ribbon domain-containing protein</fullName>
    </recommendedName>
</protein>
<reference evidence="1 3" key="1">
    <citation type="submission" date="2019-03" db="EMBL/GenBank/DDBJ databases">
        <title>Genomic Encyclopedia of Type Strains, Phase IV (KMG-IV): sequencing the most valuable type-strain genomes for metagenomic binning, comparative biology and taxonomic classification.</title>
        <authorList>
            <person name="Goeker M."/>
        </authorList>
    </citation>
    <scope>NUCLEOTIDE SEQUENCE [LARGE SCALE GENOMIC DNA]</scope>
    <source>
        <strain evidence="1 3">DSM 12034</strain>
    </source>
</reference>
<comment type="caution">
    <text evidence="1">The sequence shown here is derived from an EMBL/GenBank/DDBJ whole genome shotgun (WGS) entry which is preliminary data.</text>
</comment>
<dbReference type="RefSeq" id="WP_132963584.1">
    <property type="nucleotide sequence ID" value="NZ_SMAH01000020.1"/>
</dbReference>
<evidence type="ECO:0000313" key="2">
    <source>
        <dbReference type="EMBL" id="TSE18934.1"/>
    </source>
</evidence>
<dbReference type="EMBL" id="VJNC01000020">
    <property type="protein sequence ID" value="TSE18934.1"/>
    <property type="molecule type" value="Genomic_DNA"/>
</dbReference>
<reference evidence="2 4" key="2">
    <citation type="submission" date="2019-07" db="EMBL/GenBank/DDBJ databases">
        <title>Tepidimonas ignava SPS-1037 draft genome.</title>
        <authorList>
            <person name="Da Costa M.S."/>
            <person name="Froufe H.J.C."/>
            <person name="Egas C."/>
            <person name="Albuquerque L."/>
        </authorList>
    </citation>
    <scope>NUCLEOTIDE SEQUENCE [LARGE SCALE GENOMIC DNA]</scope>
    <source>
        <strain evidence="2 4">SPS-1037</strain>
    </source>
</reference>
<organism evidence="1 3">
    <name type="scientific">Tepidimonas ignava</name>
    <dbReference type="NCBI Taxonomy" id="114249"/>
    <lineage>
        <taxon>Bacteria</taxon>
        <taxon>Pseudomonadati</taxon>
        <taxon>Pseudomonadota</taxon>
        <taxon>Betaproteobacteria</taxon>
        <taxon>Burkholderiales</taxon>
        <taxon>Tepidimonas</taxon>
    </lineage>
</organism>
<sequence length="61" mass="7351">MTDAHLEREMAAMIERVRVKPREAGPYTGYCYWCGCRVKSPRRWCDAECRDEWERQQRRGA</sequence>
<dbReference type="Proteomes" id="UP000315577">
    <property type="component" value="Unassembled WGS sequence"/>
</dbReference>
<evidence type="ECO:0000313" key="4">
    <source>
        <dbReference type="Proteomes" id="UP000315577"/>
    </source>
</evidence>
<accession>A0A4R3L541</accession>
<evidence type="ECO:0000313" key="1">
    <source>
        <dbReference type="EMBL" id="TCS94108.1"/>
    </source>
</evidence>
<evidence type="ECO:0000313" key="3">
    <source>
        <dbReference type="Proteomes" id="UP000295536"/>
    </source>
</evidence>
<proteinExistence type="predicted"/>
<evidence type="ECO:0008006" key="5">
    <source>
        <dbReference type="Google" id="ProtNLM"/>
    </source>
</evidence>
<dbReference type="OrthoDB" id="8566509at2"/>
<dbReference type="EMBL" id="SMAH01000020">
    <property type="protein sequence ID" value="TCS94108.1"/>
    <property type="molecule type" value="Genomic_DNA"/>
</dbReference>
<gene>
    <name evidence="1" type="ORF">EDC36_12030</name>
    <name evidence="2" type="ORF">Tigna_02381</name>
</gene>